<dbReference type="EMBL" id="JAHUTJ010066623">
    <property type="protein sequence ID" value="MED6290537.1"/>
    <property type="molecule type" value="Genomic_DNA"/>
</dbReference>
<comment type="caution">
    <text evidence="2">The sequence shown here is derived from an EMBL/GenBank/DDBJ whole genome shotgun (WGS) entry which is preliminary data.</text>
</comment>
<keyword evidence="3" id="KW-1185">Reference proteome</keyword>
<evidence type="ECO:0000256" key="1">
    <source>
        <dbReference type="SAM" id="MobiDB-lite"/>
    </source>
</evidence>
<name>A0ABU7ETL0_9TELE</name>
<organism evidence="2 3">
    <name type="scientific">Characodon lateralis</name>
    <dbReference type="NCBI Taxonomy" id="208331"/>
    <lineage>
        <taxon>Eukaryota</taxon>
        <taxon>Metazoa</taxon>
        <taxon>Chordata</taxon>
        <taxon>Craniata</taxon>
        <taxon>Vertebrata</taxon>
        <taxon>Euteleostomi</taxon>
        <taxon>Actinopterygii</taxon>
        <taxon>Neopterygii</taxon>
        <taxon>Teleostei</taxon>
        <taxon>Neoteleostei</taxon>
        <taxon>Acanthomorphata</taxon>
        <taxon>Ovalentaria</taxon>
        <taxon>Atherinomorphae</taxon>
        <taxon>Cyprinodontiformes</taxon>
        <taxon>Goodeidae</taxon>
        <taxon>Characodon</taxon>
    </lineage>
</organism>
<protein>
    <submittedName>
        <fullName evidence="2">Uncharacterized protein</fullName>
    </submittedName>
</protein>
<dbReference type="Proteomes" id="UP001352852">
    <property type="component" value="Unassembled WGS sequence"/>
</dbReference>
<proteinExistence type="predicted"/>
<sequence>MPSVSLPACGVGRQERGRHSANVAGSGTQTRDSRFEDYSLCIWLCAFAPAPSAPRPSSCFLSSAARPPTEVRLFLFNPERPLK</sequence>
<feature type="region of interest" description="Disordered" evidence="1">
    <location>
        <begin position="1"/>
        <end position="31"/>
    </location>
</feature>
<evidence type="ECO:0000313" key="2">
    <source>
        <dbReference type="EMBL" id="MED6290537.1"/>
    </source>
</evidence>
<accession>A0ABU7ETL0</accession>
<evidence type="ECO:0000313" key="3">
    <source>
        <dbReference type="Proteomes" id="UP001352852"/>
    </source>
</evidence>
<reference evidence="2 3" key="1">
    <citation type="submission" date="2021-06" db="EMBL/GenBank/DDBJ databases">
        <authorList>
            <person name="Palmer J.M."/>
        </authorList>
    </citation>
    <scope>NUCLEOTIDE SEQUENCE [LARGE SCALE GENOMIC DNA]</scope>
    <source>
        <strain evidence="2 3">CL_MEX2019</strain>
        <tissue evidence="2">Muscle</tissue>
    </source>
</reference>
<gene>
    <name evidence="2" type="ORF">CHARACLAT_014112</name>
</gene>